<dbReference type="InterPro" id="IPR012545">
    <property type="entry name" value="DUF1697"/>
</dbReference>
<accession>A0A5Q2RQ70</accession>
<dbReference type="SUPFAM" id="SSF160379">
    <property type="entry name" value="SP0830-like"/>
    <property type="match status" value="1"/>
</dbReference>
<dbReference type="PANTHER" id="PTHR36439:SF1">
    <property type="entry name" value="DUF1697 DOMAIN-CONTAINING PROTEIN"/>
    <property type="match status" value="1"/>
</dbReference>
<dbReference type="Gene3D" id="3.30.70.1280">
    <property type="entry name" value="SP0830-like domains"/>
    <property type="match status" value="1"/>
</dbReference>
<organism evidence="1 2">
    <name type="scientific">Actinomarinicola tropica</name>
    <dbReference type="NCBI Taxonomy" id="2789776"/>
    <lineage>
        <taxon>Bacteria</taxon>
        <taxon>Bacillati</taxon>
        <taxon>Actinomycetota</taxon>
        <taxon>Acidimicrobiia</taxon>
        <taxon>Acidimicrobiales</taxon>
        <taxon>Iamiaceae</taxon>
        <taxon>Actinomarinicola</taxon>
    </lineage>
</organism>
<proteinExistence type="predicted"/>
<name>A0A5Q2RQ70_9ACTN</name>
<dbReference type="KEGG" id="atq:GH723_16575"/>
<dbReference type="PANTHER" id="PTHR36439">
    <property type="entry name" value="BLL4334 PROTEIN"/>
    <property type="match status" value="1"/>
</dbReference>
<gene>
    <name evidence="1" type="ORF">GH723_16575</name>
</gene>
<keyword evidence="2" id="KW-1185">Reference proteome</keyword>
<reference evidence="1 2" key="1">
    <citation type="submission" date="2019-11" db="EMBL/GenBank/DDBJ databases">
        <authorList>
            <person name="He Y."/>
        </authorList>
    </citation>
    <scope>NUCLEOTIDE SEQUENCE [LARGE SCALE GENOMIC DNA]</scope>
    <source>
        <strain evidence="1 2">SCSIO 58843</strain>
    </source>
</reference>
<dbReference type="Proteomes" id="UP000334019">
    <property type="component" value="Chromosome"/>
</dbReference>
<dbReference type="AlphaFoldDB" id="A0A5Q2RQ70"/>
<sequence length="160" mass="17744">MRNARFTEVLTDLGLDVVGTVAGTGNVVFDSASRALRSLEQRIEDAWPERLGFRSITILRTRAQIMDLLEADPFAGLDDAASRFQVTFLRRPPARGQVLPEPVADSGWQIVSADDRHVCWTIDTTRSTTPDGMRALERAFGEAITTRTWRTVAGIAKKLD</sequence>
<dbReference type="EMBL" id="CP045851">
    <property type="protein sequence ID" value="QGG96586.1"/>
    <property type="molecule type" value="Genomic_DNA"/>
</dbReference>
<dbReference type="Pfam" id="PF08002">
    <property type="entry name" value="DUF1697"/>
    <property type="match status" value="1"/>
</dbReference>
<evidence type="ECO:0000313" key="2">
    <source>
        <dbReference type="Proteomes" id="UP000334019"/>
    </source>
</evidence>
<dbReference type="PIRSF" id="PIRSF008502">
    <property type="entry name" value="UCP008502"/>
    <property type="match status" value="1"/>
</dbReference>
<evidence type="ECO:0000313" key="1">
    <source>
        <dbReference type="EMBL" id="QGG96586.1"/>
    </source>
</evidence>
<protein>
    <submittedName>
        <fullName evidence="1">DUF1697 domain-containing protein</fullName>
    </submittedName>
</protein>